<sequence>MAYEKPITIKEAITSISDQEFILPAIQREFVWNTKQIELLFDSIMRDYPISTFLFWKVKAENIERFKFYKFLSKYHQRDKKHNEPLELSGDKDRFAILDGQQRLTSLYLGLKGSYAYKLANYNWKSNHAFPERHLYINLLNEADNNEFLYDFRFLSEDELNNFKTNFSDKYHWFKVGDILGYTGLIQLMNYITKNSLADSSKYTSEQIDFASNTLSNLYEKFNDKELINFYLEKSEELDKVLHIFIRVNSGGTKLSYSDLLLSIATAQWKEKDAREIIHKFVDQLNAIDPGFNINKDLILKSCLVLSDIKDIKFKVDNFSSENMALIESEWDDIARSINLSIQLIASFGFNSKTLTAYNAIIPIAYFIKKNNIGDELLHSSNQLDNRKLIKEWLVRALLKRVFGGTPDNLYPIYRTIISENLGKFPLQELMDRYKGTNKSLSFDEETIEHLLNTQYGSAFAYMVLSLLYPLNHNYKFHQDHIHPKKYFNNRELTKLGIVNEAKRQQYMEAFNTIGNLQLIQETENLEKNATPFKDWLYENYSGAGLVNYKNMHFIPIENDLSMDEFLEFYEERRNILKSKLLKVLNVSDKQYEVEEEGEIIEEELT</sequence>
<proteinExistence type="predicted"/>
<name>A0A8J6QHB8_9FLAO</name>
<keyword evidence="3" id="KW-1185">Reference proteome</keyword>
<accession>A0A8J6QHB8</accession>
<gene>
    <name evidence="2" type="ORF">ICJ83_06720</name>
</gene>
<comment type="caution">
    <text evidence="2">The sequence shown here is derived from an EMBL/GenBank/DDBJ whole genome shotgun (WGS) entry which is preliminary data.</text>
</comment>
<dbReference type="PANTHER" id="PTHR37292:SF2">
    <property type="entry name" value="DUF262 DOMAIN-CONTAINING PROTEIN"/>
    <property type="match status" value="1"/>
</dbReference>
<dbReference type="PANTHER" id="PTHR37292">
    <property type="entry name" value="VNG6097C"/>
    <property type="match status" value="1"/>
</dbReference>
<dbReference type="Proteomes" id="UP000600588">
    <property type="component" value="Unassembled WGS sequence"/>
</dbReference>
<dbReference type="AlphaFoldDB" id="A0A8J6QHB8"/>
<reference evidence="2 3" key="1">
    <citation type="submission" date="2020-09" db="EMBL/GenBank/DDBJ databases">
        <title>TT11 complete genome.</title>
        <authorList>
            <person name="Wu Z."/>
        </authorList>
    </citation>
    <scope>NUCLEOTIDE SEQUENCE [LARGE SCALE GENOMIC DNA]</scope>
    <source>
        <strain evidence="2 3">TT11</strain>
    </source>
</reference>
<evidence type="ECO:0000313" key="3">
    <source>
        <dbReference type="Proteomes" id="UP000600588"/>
    </source>
</evidence>
<protein>
    <submittedName>
        <fullName evidence="2">DUF262 domain-containing protein</fullName>
    </submittedName>
</protein>
<dbReference type="Pfam" id="PF03235">
    <property type="entry name" value="GmrSD_N"/>
    <property type="match status" value="1"/>
</dbReference>
<feature type="domain" description="GmrSD restriction endonucleases N-terminal" evidence="1">
    <location>
        <begin position="11"/>
        <end position="263"/>
    </location>
</feature>
<dbReference type="EMBL" id="JACVXB010000002">
    <property type="protein sequence ID" value="MBD0831819.1"/>
    <property type="molecule type" value="Genomic_DNA"/>
</dbReference>
<evidence type="ECO:0000259" key="1">
    <source>
        <dbReference type="Pfam" id="PF03235"/>
    </source>
</evidence>
<dbReference type="RefSeq" id="WP_188229608.1">
    <property type="nucleotide sequence ID" value="NZ_JACVXB010000002.1"/>
</dbReference>
<evidence type="ECO:0000313" key="2">
    <source>
        <dbReference type="EMBL" id="MBD0831819.1"/>
    </source>
</evidence>
<organism evidence="2 3">
    <name type="scientific">Aestuariibaculum sediminum</name>
    <dbReference type="NCBI Taxonomy" id="2770637"/>
    <lineage>
        <taxon>Bacteria</taxon>
        <taxon>Pseudomonadati</taxon>
        <taxon>Bacteroidota</taxon>
        <taxon>Flavobacteriia</taxon>
        <taxon>Flavobacteriales</taxon>
        <taxon>Flavobacteriaceae</taxon>
    </lineage>
</organism>
<dbReference type="InterPro" id="IPR004919">
    <property type="entry name" value="GmrSD_N"/>
</dbReference>